<sequence>MRGRLVAASLIAASIGAQAARADENLVPLAMSGEWIALAHKTSIVAPPDVCMAMHIKGSIAFRAGYSGTEVRVINSKWSLPSSVNGSINLSVGTFKKSFDITSNTDDMVVADVDEDDMIKLFSAMDAASAMVVTAGKAQPVSVSLAGSTKATNAFRTCARIGGKPKSADPEGNPFE</sequence>
<evidence type="ECO:0000313" key="2">
    <source>
        <dbReference type="EMBL" id="KAA5609686.1"/>
    </source>
</evidence>
<dbReference type="RefSeq" id="WP_150043331.1">
    <property type="nucleotide sequence ID" value="NZ_OW485608.1"/>
</dbReference>
<keyword evidence="1" id="KW-0732">Signal</keyword>
<organism evidence="2 3">
    <name type="scientific">Rhodovastum atsumiense</name>
    <dbReference type="NCBI Taxonomy" id="504468"/>
    <lineage>
        <taxon>Bacteria</taxon>
        <taxon>Pseudomonadati</taxon>
        <taxon>Pseudomonadota</taxon>
        <taxon>Alphaproteobacteria</taxon>
        <taxon>Acetobacterales</taxon>
        <taxon>Acetobacteraceae</taxon>
        <taxon>Rhodovastum</taxon>
    </lineage>
</organism>
<gene>
    <name evidence="2" type="ORF">F1189_23285</name>
</gene>
<dbReference type="OrthoDB" id="7278181at2"/>
<dbReference type="EMBL" id="VWPK01000046">
    <property type="protein sequence ID" value="KAA5609686.1"/>
    <property type="molecule type" value="Genomic_DNA"/>
</dbReference>
<dbReference type="AlphaFoldDB" id="A0A5M6IN45"/>
<name>A0A5M6IN45_9PROT</name>
<feature type="chain" id="PRO_5024348135" description="Invasion associated locus B family protein" evidence="1">
    <location>
        <begin position="20"/>
        <end position="176"/>
    </location>
</feature>
<protein>
    <recommendedName>
        <fullName evidence="4">Invasion associated locus B family protein</fullName>
    </recommendedName>
</protein>
<evidence type="ECO:0000313" key="3">
    <source>
        <dbReference type="Proteomes" id="UP000325255"/>
    </source>
</evidence>
<feature type="signal peptide" evidence="1">
    <location>
        <begin position="1"/>
        <end position="19"/>
    </location>
</feature>
<comment type="caution">
    <text evidence="2">The sequence shown here is derived from an EMBL/GenBank/DDBJ whole genome shotgun (WGS) entry which is preliminary data.</text>
</comment>
<dbReference type="Proteomes" id="UP000325255">
    <property type="component" value="Unassembled WGS sequence"/>
</dbReference>
<keyword evidence="3" id="KW-1185">Reference proteome</keyword>
<accession>A0A5M6IN45</accession>
<proteinExistence type="predicted"/>
<evidence type="ECO:0000256" key="1">
    <source>
        <dbReference type="SAM" id="SignalP"/>
    </source>
</evidence>
<reference evidence="2 3" key="1">
    <citation type="submission" date="2019-09" db="EMBL/GenBank/DDBJ databases">
        <title>Genome sequence of Rhodovastum atsumiense, a diverse member of the Acetobacteraceae family of non-sulfur purple photosynthetic bacteria.</title>
        <authorList>
            <person name="Meyer T."/>
            <person name="Kyndt J."/>
        </authorList>
    </citation>
    <scope>NUCLEOTIDE SEQUENCE [LARGE SCALE GENOMIC DNA]</scope>
    <source>
        <strain evidence="2 3">DSM 21279</strain>
    </source>
</reference>
<evidence type="ECO:0008006" key="4">
    <source>
        <dbReference type="Google" id="ProtNLM"/>
    </source>
</evidence>